<feature type="domain" description="NAC" evidence="6">
    <location>
        <begin position="1"/>
        <end position="158"/>
    </location>
</feature>
<dbReference type="GO" id="GO:0005634">
    <property type="term" value="C:nucleus"/>
    <property type="evidence" value="ECO:0007669"/>
    <property type="project" value="UniProtKB-SubCell"/>
</dbReference>
<dbReference type="AlphaFoldDB" id="A0A6J5U7V5"/>
<dbReference type="Gene3D" id="2.170.150.80">
    <property type="entry name" value="NAC domain"/>
    <property type="match status" value="1"/>
</dbReference>
<organism evidence="7 8">
    <name type="scientific">Prunus armeniaca</name>
    <name type="common">Apricot</name>
    <name type="synonym">Armeniaca vulgaris</name>
    <dbReference type="NCBI Taxonomy" id="36596"/>
    <lineage>
        <taxon>Eukaryota</taxon>
        <taxon>Viridiplantae</taxon>
        <taxon>Streptophyta</taxon>
        <taxon>Embryophyta</taxon>
        <taxon>Tracheophyta</taxon>
        <taxon>Spermatophyta</taxon>
        <taxon>Magnoliopsida</taxon>
        <taxon>eudicotyledons</taxon>
        <taxon>Gunneridae</taxon>
        <taxon>Pentapetalae</taxon>
        <taxon>rosids</taxon>
        <taxon>fabids</taxon>
        <taxon>Rosales</taxon>
        <taxon>Rosaceae</taxon>
        <taxon>Amygdaloideae</taxon>
        <taxon>Amygdaleae</taxon>
        <taxon>Prunus</taxon>
    </lineage>
</organism>
<sequence length="222" mass="25785">MDSNYRFLPTEEELVSHLRNKKQVDHIIPEIDICNYEPCDVPGLYAGLFTEPDSPYQDMFFFSPRDYKYIDNNYARTNSATARGFWKTTGKERVIKARGSIVRKRTLIFYEGRVPPCPSNKTNWVMHEYCLIEDEANPTPKLAQQEQRDFVLCCLKKKQDKKDTSIFAQPDEWPLISESRSLSVTYSFQVTFCYLGSVCLKDNAKIGDYLSKRALLSLRLGF</sequence>
<evidence type="ECO:0000256" key="1">
    <source>
        <dbReference type="ARBA" id="ARBA00004123"/>
    </source>
</evidence>
<evidence type="ECO:0000256" key="3">
    <source>
        <dbReference type="ARBA" id="ARBA00023125"/>
    </source>
</evidence>
<protein>
    <recommendedName>
        <fullName evidence="6">NAC domain-containing protein</fullName>
    </recommendedName>
</protein>
<evidence type="ECO:0000256" key="2">
    <source>
        <dbReference type="ARBA" id="ARBA00023015"/>
    </source>
</evidence>
<comment type="subcellular location">
    <subcellularLocation>
        <location evidence="1">Nucleus</location>
    </subcellularLocation>
</comment>
<dbReference type="GO" id="GO:0003677">
    <property type="term" value="F:DNA binding"/>
    <property type="evidence" value="ECO:0007669"/>
    <property type="project" value="UniProtKB-KW"/>
</dbReference>
<dbReference type="InterPro" id="IPR003441">
    <property type="entry name" value="NAC-dom"/>
</dbReference>
<evidence type="ECO:0000313" key="7">
    <source>
        <dbReference type="EMBL" id="CAB4270438.1"/>
    </source>
</evidence>
<evidence type="ECO:0000313" key="8">
    <source>
        <dbReference type="Proteomes" id="UP000507222"/>
    </source>
</evidence>
<dbReference type="SUPFAM" id="SSF101941">
    <property type="entry name" value="NAC domain"/>
    <property type="match status" value="1"/>
</dbReference>
<keyword evidence="5" id="KW-0539">Nucleus</keyword>
<dbReference type="GO" id="GO:0006355">
    <property type="term" value="P:regulation of DNA-templated transcription"/>
    <property type="evidence" value="ECO:0007669"/>
    <property type="project" value="InterPro"/>
</dbReference>
<dbReference type="Pfam" id="PF02365">
    <property type="entry name" value="NAM"/>
    <property type="match status" value="1"/>
</dbReference>
<dbReference type="EMBL" id="CAEKDK010000002">
    <property type="protein sequence ID" value="CAB4270438.1"/>
    <property type="molecule type" value="Genomic_DNA"/>
</dbReference>
<name>A0A6J5U7V5_PRUAR</name>
<evidence type="ECO:0000259" key="6">
    <source>
        <dbReference type="PROSITE" id="PS51005"/>
    </source>
</evidence>
<reference evidence="7 8" key="1">
    <citation type="submission" date="2020-05" db="EMBL/GenBank/DDBJ databases">
        <authorList>
            <person name="Campoy J."/>
            <person name="Schneeberger K."/>
            <person name="Spophaly S."/>
        </authorList>
    </citation>
    <scope>NUCLEOTIDE SEQUENCE [LARGE SCALE GENOMIC DNA]</scope>
    <source>
        <strain evidence="7">PruArmRojPasFocal</strain>
    </source>
</reference>
<keyword evidence="2" id="KW-0805">Transcription regulation</keyword>
<dbReference type="PANTHER" id="PTHR31989">
    <property type="entry name" value="NAC DOMAIN-CONTAINING PROTEIN 82-RELATED"/>
    <property type="match status" value="1"/>
</dbReference>
<proteinExistence type="predicted"/>
<accession>A0A6J5U7V5</accession>
<dbReference type="Proteomes" id="UP000507222">
    <property type="component" value="Unassembled WGS sequence"/>
</dbReference>
<keyword evidence="4" id="KW-0804">Transcription</keyword>
<evidence type="ECO:0000256" key="4">
    <source>
        <dbReference type="ARBA" id="ARBA00023163"/>
    </source>
</evidence>
<gene>
    <name evidence="7" type="ORF">CURHAP_LOCUS16553</name>
</gene>
<evidence type="ECO:0000256" key="5">
    <source>
        <dbReference type="ARBA" id="ARBA00023242"/>
    </source>
</evidence>
<dbReference type="PROSITE" id="PS51005">
    <property type="entry name" value="NAC"/>
    <property type="match status" value="1"/>
</dbReference>
<keyword evidence="3" id="KW-0238">DNA-binding</keyword>
<dbReference type="InterPro" id="IPR036093">
    <property type="entry name" value="NAC_dom_sf"/>
</dbReference>